<feature type="transmembrane region" description="Helical" evidence="2">
    <location>
        <begin position="103"/>
        <end position="126"/>
    </location>
</feature>
<feature type="transmembrane region" description="Helical" evidence="2">
    <location>
        <begin position="191"/>
        <end position="214"/>
    </location>
</feature>
<evidence type="ECO:0000256" key="2">
    <source>
        <dbReference type="SAM" id="Phobius"/>
    </source>
</evidence>
<feature type="region of interest" description="Disordered" evidence="1">
    <location>
        <begin position="1"/>
        <end position="29"/>
    </location>
</feature>
<feature type="transmembrane region" description="Helical" evidence="2">
    <location>
        <begin position="256"/>
        <end position="276"/>
    </location>
</feature>
<accession>A0A379EYJ3</accession>
<feature type="transmembrane region" description="Helical" evidence="2">
    <location>
        <begin position="288"/>
        <end position="309"/>
    </location>
</feature>
<sequence>MLTADSTTQSKLLKQLRTSPQPSKHTTMVEREANSDWQVDTVKVAKTKNILLWKAPKPLNLRTIKFAEEGYFKGNKYFRPELVRAHDGVLGDPAPYNVGNDNVVAGTLIVCFALAMIASSMSRNFIARQIKKLFHRPSRSANIVETGHEVRFQAFLVVQTALLLSITYYLFTRTTNSGNDICDSPILAVGIFFGIFLSYFLLKNLLYTIVNWVYFDRRSNQQWSQLTLFLVSAEGVIIYPAVLLMIYFGLSAQYTLIYAATIVSLIKLLLFYQGYIIFFKRTAVSMQIILYFCTLELMPLMALVGILVYTNNYLTIIF</sequence>
<dbReference type="OrthoDB" id="1467217at2"/>
<keyword evidence="2" id="KW-0472">Membrane</keyword>
<keyword evidence="2" id="KW-0812">Transmembrane</keyword>
<dbReference type="GeneID" id="78570052"/>
<evidence type="ECO:0000256" key="1">
    <source>
        <dbReference type="SAM" id="MobiDB-lite"/>
    </source>
</evidence>
<dbReference type="Pfam" id="PF14093">
    <property type="entry name" value="DUF4271"/>
    <property type="match status" value="1"/>
</dbReference>
<dbReference type="EMBL" id="UGTP01000001">
    <property type="protein sequence ID" value="SUC11466.1"/>
    <property type="molecule type" value="Genomic_DNA"/>
</dbReference>
<name>A0A379EYJ3_9BACT</name>
<feature type="transmembrane region" description="Helical" evidence="2">
    <location>
        <begin position="152"/>
        <end position="171"/>
    </location>
</feature>
<dbReference type="AlphaFoldDB" id="A0A379EYJ3"/>
<dbReference type="RefSeq" id="WP_115082798.1">
    <property type="nucleotide sequence ID" value="NZ_UGTP01000001.1"/>
</dbReference>
<evidence type="ECO:0008006" key="5">
    <source>
        <dbReference type="Google" id="ProtNLM"/>
    </source>
</evidence>
<organism evidence="3 4">
    <name type="scientific">Prevotella pallens</name>
    <dbReference type="NCBI Taxonomy" id="60133"/>
    <lineage>
        <taxon>Bacteria</taxon>
        <taxon>Pseudomonadati</taxon>
        <taxon>Bacteroidota</taxon>
        <taxon>Bacteroidia</taxon>
        <taxon>Bacteroidales</taxon>
        <taxon>Prevotellaceae</taxon>
        <taxon>Prevotella</taxon>
    </lineage>
</organism>
<proteinExistence type="predicted"/>
<dbReference type="InterPro" id="IPR025367">
    <property type="entry name" value="DUF4271"/>
</dbReference>
<evidence type="ECO:0000313" key="4">
    <source>
        <dbReference type="Proteomes" id="UP000254235"/>
    </source>
</evidence>
<feature type="compositionally biased region" description="Polar residues" evidence="1">
    <location>
        <begin position="1"/>
        <end position="26"/>
    </location>
</feature>
<protein>
    <recommendedName>
        <fullName evidence="5">DUF4271 domain-containing protein</fullName>
    </recommendedName>
</protein>
<feature type="transmembrane region" description="Helical" evidence="2">
    <location>
        <begin position="226"/>
        <end position="250"/>
    </location>
</feature>
<keyword evidence="2" id="KW-1133">Transmembrane helix</keyword>
<evidence type="ECO:0000313" key="3">
    <source>
        <dbReference type="EMBL" id="SUC11466.1"/>
    </source>
</evidence>
<reference evidence="3 4" key="1">
    <citation type="submission" date="2018-06" db="EMBL/GenBank/DDBJ databases">
        <authorList>
            <consortium name="Pathogen Informatics"/>
            <person name="Doyle S."/>
        </authorList>
    </citation>
    <scope>NUCLEOTIDE SEQUENCE [LARGE SCALE GENOMIC DNA]</scope>
    <source>
        <strain evidence="3 4">NCTC13043</strain>
    </source>
</reference>
<dbReference type="Proteomes" id="UP000254235">
    <property type="component" value="Unassembled WGS sequence"/>
</dbReference>
<gene>
    <name evidence="3" type="ORF">NCTC13043_00312</name>
</gene>